<dbReference type="Gene3D" id="1.20.5.780">
    <property type="entry name" value="Single helix bin"/>
    <property type="match status" value="1"/>
</dbReference>
<protein>
    <recommendedName>
        <fullName evidence="7">FXYD domain-containing ion transport regulator</fullName>
    </recommendedName>
</protein>
<dbReference type="Proteomes" id="UP000008143">
    <property type="component" value="Chromosome 7"/>
</dbReference>
<dbReference type="OrthoDB" id="8895254at2759"/>
<dbReference type="KEGG" id="xtr:100488580"/>
<evidence type="ECO:0000256" key="6">
    <source>
        <dbReference type="ARBA" id="ARBA00023136"/>
    </source>
</evidence>
<evidence type="ECO:0000313" key="10">
    <source>
        <dbReference type="Xenbase" id="XB-GENE-29079283"/>
    </source>
</evidence>
<evidence type="ECO:0000313" key="9">
    <source>
        <dbReference type="RefSeq" id="XP_012813433.2"/>
    </source>
</evidence>
<gene>
    <name evidence="9 10" type="primary">LOC100488580</name>
</gene>
<evidence type="ECO:0000256" key="4">
    <source>
        <dbReference type="ARBA" id="ARBA00022692"/>
    </source>
</evidence>
<comment type="subcellular location">
    <subcellularLocation>
        <location evidence="1">Membrane</location>
        <topology evidence="1">Single-pass membrane protein</topology>
    </subcellularLocation>
</comment>
<dbReference type="InterPro" id="IPR000272">
    <property type="entry name" value="Ion-transport_regulator_FXYD"/>
</dbReference>
<accession>A0A8J0SH32</accession>
<dbReference type="AlphaFoldDB" id="A0A8J0SH32"/>
<dbReference type="PROSITE" id="PS01310">
    <property type="entry name" value="FXYD"/>
    <property type="match status" value="1"/>
</dbReference>
<sequence length="75" mass="8285">MLNTVYPGLILTVCICRALCAGGALEHNRFHYDDSTLRMGGLIFAGVMLTIGLIVLIIDIKGLKCYRKASKEDRK</sequence>
<reference evidence="9" key="1">
    <citation type="submission" date="2025-08" db="UniProtKB">
        <authorList>
            <consortium name="RefSeq"/>
        </authorList>
    </citation>
    <scope>IDENTIFICATION</scope>
    <source>
        <strain evidence="9">Nigerian</strain>
        <tissue evidence="9">Liver and blood</tissue>
    </source>
</reference>
<evidence type="ECO:0000256" key="5">
    <source>
        <dbReference type="ARBA" id="ARBA00023065"/>
    </source>
</evidence>
<dbReference type="GO" id="GO:0099106">
    <property type="term" value="F:ion channel regulator activity"/>
    <property type="evidence" value="ECO:0007669"/>
    <property type="project" value="InterPro"/>
</dbReference>
<name>A0A8J0SH32_XENTR</name>
<dbReference type="InterPro" id="IPR047297">
    <property type="entry name" value="FXYD_motif"/>
</dbReference>
<evidence type="ECO:0000256" key="3">
    <source>
        <dbReference type="ARBA" id="ARBA00022448"/>
    </source>
</evidence>
<proteinExistence type="inferred from homology"/>
<keyword evidence="3 7" id="KW-0813">Transport</keyword>
<dbReference type="GO" id="GO:0006811">
    <property type="term" value="P:monoatomic ion transport"/>
    <property type="evidence" value="ECO:0007669"/>
    <property type="project" value="UniProtKB-KW"/>
</dbReference>
<dbReference type="AGR" id="Xenbase:XB-GENE-29079283"/>
<dbReference type="RefSeq" id="XP_012813433.2">
    <property type="nucleotide sequence ID" value="XM_012957979.3"/>
</dbReference>
<feature type="transmembrane region" description="Helical" evidence="7">
    <location>
        <begin position="36"/>
        <end position="58"/>
    </location>
</feature>
<dbReference type="GO" id="GO:0043269">
    <property type="term" value="P:regulation of monoatomic ion transport"/>
    <property type="evidence" value="ECO:0007669"/>
    <property type="project" value="InterPro"/>
</dbReference>
<evidence type="ECO:0000256" key="7">
    <source>
        <dbReference type="RuleBase" id="RU364131"/>
    </source>
</evidence>
<keyword evidence="4 7" id="KW-0812">Transmembrane</keyword>
<organism evidence="8 9">
    <name type="scientific">Xenopus tropicalis</name>
    <name type="common">Western clawed frog</name>
    <name type="synonym">Silurana tropicalis</name>
    <dbReference type="NCBI Taxonomy" id="8364"/>
    <lineage>
        <taxon>Eukaryota</taxon>
        <taxon>Metazoa</taxon>
        <taxon>Chordata</taxon>
        <taxon>Craniata</taxon>
        <taxon>Vertebrata</taxon>
        <taxon>Euteleostomi</taxon>
        <taxon>Amphibia</taxon>
        <taxon>Batrachia</taxon>
        <taxon>Anura</taxon>
        <taxon>Pipoidea</taxon>
        <taxon>Pipidae</taxon>
        <taxon>Xenopodinae</taxon>
        <taxon>Xenopus</taxon>
        <taxon>Silurana</taxon>
    </lineage>
</organism>
<dbReference type="GO" id="GO:0016020">
    <property type="term" value="C:membrane"/>
    <property type="evidence" value="ECO:0007669"/>
    <property type="project" value="UniProtKB-SubCell"/>
</dbReference>
<dbReference type="Pfam" id="PF02038">
    <property type="entry name" value="ATP1G1_PLM_MAT8"/>
    <property type="match status" value="1"/>
</dbReference>
<evidence type="ECO:0000256" key="1">
    <source>
        <dbReference type="ARBA" id="ARBA00004167"/>
    </source>
</evidence>
<keyword evidence="5 7" id="KW-0406">Ion transport</keyword>
<dbReference type="GeneID" id="100488580"/>
<comment type="similarity">
    <text evidence="2 7">Belongs to the FXYD family.</text>
</comment>
<keyword evidence="6 7" id="KW-0472">Membrane</keyword>
<keyword evidence="7" id="KW-1133">Transmembrane helix</keyword>
<evidence type="ECO:0000256" key="2">
    <source>
        <dbReference type="ARBA" id="ARBA00005948"/>
    </source>
</evidence>
<evidence type="ECO:0000313" key="8">
    <source>
        <dbReference type="Proteomes" id="UP000008143"/>
    </source>
</evidence>
<keyword evidence="8" id="KW-1185">Reference proteome</keyword>
<dbReference type="Xenbase" id="XB-GENE-29079283">
    <property type="gene designation" value="LOC100488580"/>
</dbReference>